<dbReference type="Pfam" id="PF02417">
    <property type="entry name" value="Chromate_transp"/>
    <property type="match status" value="1"/>
</dbReference>
<proteinExistence type="inferred from homology"/>
<gene>
    <name evidence="7" type="ORF">C095_04740</name>
</gene>
<dbReference type="PANTHER" id="PTHR43663">
    <property type="entry name" value="CHROMATE TRANSPORT PROTEIN-RELATED"/>
    <property type="match status" value="1"/>
</dbReference>
<accession>A0A017H6F6</accession>
<keyword evidence="3" id="KW-1003">Cell membrane</keyword>
<dbReference type="OrthoDB" id="9788907at2"/>
<evidence type="ECO:0000256" key="1">
    <source>
        <dbReference type="ARBA" id="ARBA00004651"/>
    </source>
</evidence>
<organism evidence="7 8">
    <name type="scientific">Fusobacterium necrophorum subsp. funduliforme B35</name>
    <dbReference type="NCBI Taxonomy" id="1226633"/>
    <lineage>
        <taxon>Bacteria</taxon>
        <taxon>Fusobacteriati</taxon>
        <taxon>Fusobacteriota</taxon>
        <taxon>Fusobacteriia</taxon>
        <taxon>Fusobacteriales</taxon>
        <taxon>Fusobacteriaceae</taxon>
        <taxon>Fusobacterium</taxon>
    </lineage>
</organism>
<dbReference type="GO" id="GO:0005886">
    <property type="term" value="C:plasma membrane"/>
    <property type="evidence" value="ECO:0007669"/>
    <property type="project" value="UniProtKB-SubCell"/>
</dbReference>
<dbReference type="GO" id="GO:0015109">
    <property type="term" value="F:chromate transmembrane transporter activity"/>
    <property type="evidence" value="ECO:0007669"/>
    <property type="project" value="InterPro"/>
</dbReference>
<comment type="subcellular location">
    <subcellularLocation>
        <location evidence="1">Cell membrane</location>
        <topology evidence="1">Multi-pass membrane protein</topology>
    </subcellularLocation>
</comment>
<name>A0A017H6F6_9FUSO</name>
<evidence type="ECO:0000256" key="3">
    <source>
        <dbReference type="ARBA" id="ARBA00022475"/>
    </source>
</evidence>
<keyword evidence="6" id="KW-0472">Membrane</keyword>
<dbReference type="Proteomes" id="UP000031184">
    <property type="component" value="Unassembled WGS sequence"/>
</dbReference>
<comment type="caution">
    <text evidence="7">The sequence shown here is derived from an EMBL/GenBank/DDBJ whole genome shotgun (WGS) entry which is preliminary data.</text>
</comment>
<sequence>MIYIHLFLVFLKIGLFSFGGGYAVLSLIQQEVIEKYQWVTLSEFTEIVAVSQVTPGPIGINSATFIGYKVTGSVFGSLCSTTGVVLPSILILVGISLCLQRFQDSLIVKRIFLSLRPVVLGLVLGAGFSLLHPENFTHPMTYIVFVAVVLSGILTKINPILLIVVSGTVGFFVLS</sequence>
<dbReference type="RefSeq" id="WP_005953822.1">
    <property type="nucleotide sequence ID" value="NZ_AOJP01000001.1"/>
</dbReference>
<reference evidence="7 8" key="1">
    <citation type="submission" date="2013-08" db="EMBL/GenBank/DDBJ databases">
        <title>An opportunistic ruminal bacterium that causes liver abscesses in cattle.</title>
        <authorList>
            <person name="Benahmed F.H."/>
            <person name="Rasmussen M."/>
            <person name="Harbottle H."/>
            <person name="Soppet D."/>
            <person name="Nagaraja T.G."/>
            <person name="Davidson M."/>
        </authorList>
    </citation>
    <scope>NUCLEOTIDE SEQUENCE [LARGE SCALE GENOMIC DNA]</scope>
    <source>
        <strain evidence="7 8">B35</strain>
    </source>
</reference>
<evidence type="ECO:0000256" key="5">
    <source>
        <dbReference type="ARBA" id="ARBA00022989"/>
    </source>
</evidence>
<dbReference type="EMBL" id="AUZI01000012">
    <property type="protein sequence ID" value="KID49459.1"/>
    <property type="molecule type" value="Genomic_DNA"/>
</dbReference>
<protein>
    <submittedName>
        <fullName evidence="7">Chromate transporter</fullName>
    </submittedName>
</protein>
<comment type="similarity">
    <text evidence="2">Belongs to the chromate ion transporter (CHR) (TC 2.A.51) family.</text>
</comment>
<dbReference type="AlphaFoldDB" id="A0A017H6F6"/>
<evidence type="ECO:0000256" key="2">
    <source>
        <dbReference type="ARBA" id="ARBA00005262"/>
    </source>
</evidence>
<evidence type="ECO:0000256" key="6">
    <source>
        <dbReference type="ARBA" id="ARBA00023136"/>
    </source>
</evidence>
<dbReference type="PANTHER" id="PTHR43663:SF1">
    <property type="entry name" value="CHROMATE TRANSPORTER"/>
    <property type="match status" value="1"/>
</dbReference>
<keyword evidence="4" id="KW-0812">Transmembrane</keyword>
<keyword evidence="5" id="KW-1133">Transmembrane helix</keyword>
<dbReference type="GeneID" id="75075861"/>
<evidence type="ECO:0000313" key="7">
    <source>
        <dbReference type="EMBL" id="KID49459.1"/>
    </source>
</evidence>
<dbReference type="InterPro" id="IPR052518">
    <property type="entry name" value="CHR_Transporter"/>
</dbReference>
<dbReference type="InterPro" id="IPR003370">
    <property type="entry name" value="Chromate_transpt"/>
</dbReference>
<evidence type="ECO:0000256" key="4">
    <source>
        <dbReference type="ARBA" id="ARBA00022692"/>
    </source>
</evidence>
<evidence type="ECO:0000313" key="8">
    <source>
        <dbReference type="Proteomes" id="UP000031184"/>
    </source>
</evidence>